<proteinExistence type="predicted"/>
<feature type="chain" id="PRO_5040721166" evidence="1">
    <location>
        <begin position="21"/>
        <end position="679"/>
    </location>
</feature>
<evidence type="ECO:0000256" key="1">
    <source>
        <dbReference type="SAM" id="SignalP"/>
    </source>
</evidence>
<protein>
    <submittedName>
        <fullName evidence="2">Uncharacterized protein</fullName>
    </submittedName>
</protein>
<accession>A0A9X3YLM5</accession>
<organism evidence="2 3">
    <name type="scientific">Tahibacter soli</name>
    <dbReference type="NCBI Taxonomy" id="2983605"/>
    <lineage>
        <taxon>Bacteria</taxon>
        <taxon>Pseudomonadati</taxon>
        <taxon>Pseudomonadota</taxon>
        <taxon>Gammaproteobacteria</taxon>
        <taxon>Lysobacterales</taxon>
        <taxon>Rhodanobacteraceae</taxon>
        <taxon>Tahibacter</taxon>
    </lineage>
</organism>
<dbReference type="Gene3D" id="2.60.120.430">
    <property type="entry name" value="Galactose-binding lectin"/>
    <property type="match status" value="1"/>
</dbReference>
<dbReference type="RefSeq" id="WP_263545682.1">
    <property type="nucleotide sequence ID" value="NZ_JAOVZO020000017.1"/>
</dbReference>
<gene>
    <name evidence="2" type="ORF">OD750_013095</name>
</gene>
<dbReference type="PROSITE" id="PS51257">
    <property type="entry name" value="PROKAR_LIPOPROTEIN"/>
    <property type="match status" value="1"/>
</dbReference>
<sequence>MPLLRIVFVLLSLVACTADGADLVVYADASANGFDQNCTWSDTVDFNEATIVHTGAKAIRFTPAQFEGLSWCTPAGGISSATYRALRFWVHGGSAGGQNLKLALAGGSPPVELATATVAQLHGAPIPAGAWTLVEASFDAGPLAFSGTFNQLYFQDQNDAAQPNVYFDDIALVDRPSVPDAIFANGFEGGGAPATAIVIERDVTVDTMLSERWTWRDRDNQPRSVVLAHNDQNGPGGTRGGELRRYAYQTPAGTRTVNATTGGFGGFGYVVSHLEDPTPAAMLGQDDSPLGHFYAGTWTRALEGRHHAILRYTQNYPRYYCTYNAQNQCVAGTATTFQMPVTVEWLVATGRDHPLWSVSYDLSAAPPDRISADSRAPYGDLAFDGDAANPDTVKGVGWGDRYKFVTTSAGPVTLQSPWTWNVPNTIPYVYLWTQNVDAEMGVVLTQNYTQQDAGGYWGTTRWNTTSAAGNACTNPAYLMPCDYNWPYQAIAYSFANATTPTDSKRLAWGTNFGFLGATSYPEHGFGANRAGWPRQSYSTYVVLDRHSRTPTANAVTQVEATMTATLTASVGAVRTSGPAGVNRVDTLPYQPAGYNRVYGTWEADAAANAATLTLTATALDRPIFVLNGYTGALPANVRIDGVALTADADYFATLDAARSRLWLTINRTWNGAHTLAVTP</sequence>
<dbReference type="AlphaFoldDB" id="A0A9X3YLM5"/>
<evidence type="ECO:0000313" key="2">
    <source>
        <dbReference type="EMBL" id="MDC8013475.1"/>
    </source>
</evidence>
<keyword evidence="3" id="KW-1185">Reference proteome</keyword>
<name>A0A9X3YLM5_9GAMM</name>
<dbReference type="Proteomes" id="UP001139971">
    <property type="component" value="Unassembled WGS sequence"/>
</dbReference>
<comment type="caution">
    <text evidence="2">The sequence shown here is derived from an EMBL/GenBank/DDBJ whole genome shotgun (WGS) entry which is preliminary data.</text>
</comment>
<keyword evidence="1" id="KW-0732">Signal</keyword>
<dbReference type="EMBL" id="JAOVZO020000017">
    <property type="protein sequence ID" value="MDC8013475.1"/>
    <property type="molecule type" value="Genomic_DNA"/>
</dbReference>
<feature type="signal peptide" evidence="1">
    <location>
        <begin position="1"/>
        <end position="20"/>
    </location>
</feature>
<evidence type="ECO:0000313" key="3">
    <source>
        <dbReference type="Proteomes" id="UP001139971"/>
    </source>
</evidence>
<reference evidence="2" key="1">
    <citation type="submission" date="2023-02" db="EMBL/GenBank/DDBJ databases">
        <title>Tahibacter soli sp. nov. isolated from soil.</title>
        <authorList>
            <person name="Baek J.H."/>
            <person name="Lee J.K."/>
            <person name="Choi D.G."/>
            <person name="Jeon C.O."/>
        </authorList>
    </citation>
    <scope>NUCLEOTIDE SEQUENCE</scope>
    <source>
        <strain evidence="2">BL</strain>
    </source>
</reference>